<keyword evidence="2" id="KW-1185">Reference proteome</keyword>
<dbReference type="EMBL" id="CM055095">
    <property type="protein sequence ID" value="KAJ7558654.1"/>
    <property type="molecule type" value="Genomic_DNA"/>
</dbReference>
<sequence length="318" mass="34573">MAMAKAALSRRLRRNSMNGSLLSLLPAAQTPPFATLDNQISLIVESVVQPSSNMPQPSSNNSWQPLFALSRSIFSVSSSLNGPGCRPVDPGAAILRGLGSTEMRVSGANNAICRGFAKAKKSRGEDVIEVSVGSGSPEQAREIASSQMEVAMDAFIVELSKLRTGRASSGMLDHVMVEVHGTKTPLNNVAAVSVFDSQTINVLPFDSFMMKEVERAICSSPLRLTPISEGQTLKVPIPRLTKEHCETMCKLVSKAGEAAKLSLRRGRQNAMDHLKKLSKIISKDELKRYEKEIEELTKKHVKSVEDICKKKEQEILAG</sequence>
<dbReference type="Proteomes" id="UP001162992">
    <property type="component" value="Chromosome 4"/>
</dbReference>
<reference evidence="2" key="1">
    <citation type="journal article" date="2024" name="Proc. Natl. Acad. Sci. U.S.A.">
        <title>Extraordinary preservation of gene collinearity over three hundred million years revealed in homosporous lycophytes.</title>
        <authorList>
            <person name="Li C."/>
            <person name="Wickell D."/>
            <person name="Kuo L.Y."/>
            <person name="Chen X."/>
            <person name="Nie B."/>
            <person name="Liao X."/>
            <person name="Peng D."/>
            <person name="Ji J."/>
            <person name="Jenkins J."/>
            <person name="Williams M."/>
            <person name="Shu S."/>
            <person name="Plott C."/>
            <person name="Barry K."/>
            <person name="Rajasekar S."/>
            <person name="Grimwood J."/>
            <person name="Han X."/>
            <person name="Sun S."/>
            <person name="Hou Z."/>
            <person name="He W."/>
            <person name="Dai G."/>
            <person name="Sun C."/>
            <person name="Schmutz J."/>
            <person name="Leebens-Mack J.H."/>
            <person name="Li F.W."/>
            <person name="Wang L."/>
        </authorList>
    </citation>
    <scope>NUCLEOTIDE SEQUENCE [LARGE SCALE GENOMIC DNA]</scope>
    <source>
        <strain evidence="2">cv. PW_Plant_1</strain>
    </source>
</reference>
<proteinExistence type="predicted"/>
<name>A0ACC2DWR8_DIPCM</name>
<gene>
    <name evidence="1" type="ORF">O6H91_04G050100</name>
</gene>
<accession>A0ACC2DWR8</accession>
<comment type="caution">
    <text evidence="1">The sequence shown here is derived from an EMBL/GenBank/DDBJ whole genome shotgun (WGS) entry which is preliminary data.</text>
</comment>
<evidence type="ECO:0000313" key="2">
    <source>
        <dbReference type="Proteomes" id="UP001162992"/>
    </source>
</evidence>
<organism evidence="1 2">
    <name type="scientific">Diphasiastrum complanatum</name>
    <name type="common">Issler's clubmoss</name>
    <name type="synonym">Lycopodium complanatum</name>
    <dbReference type="NCBI Taxonomy" id="34168"/>
    <lineage>
        <taxon>Eukaryota</taxon>
        <taxon>Viridiplantae</taxon>
        <taxon>Streptophyta</taxon>
        <taxon>Embryophyta</taxon>
        <taxon>Tracheophyta</taxon>
        <taxon>Lycopodiopsida</taxon>
        <taxon>Lycopodiales</taxon>
        <taxon>Lycopodiaceae</taxon>
        <taxon>Lycopodioideae</taxon>
        <taxon>Diphasiastrum</taxon>
    </lineage>
</organism>
<protein>
    <submittedName>
        <fullName evidence="1">Uncharacterized protein</fullName>
    </submittedName>
</protein>
<evidence type="ECO:0000313" key="1">
    <source>
        <dbReference type="EMBL" id="KAJ7558654.1"/>
    </source>
</evidence>